<dbReference type="HAMAP" id="MF_00022">
    <property type="entry name" value="Glu_tRNA_synth_type1"/>
    <property type="match status" value="1"/>
</dbReference>
<keyword evidence="2 8" id="KW-0963">Cytoplasm</keyword>
<dbReference type="InterPro" id="IPR014729">
    <property type="entry name" value="Rossmann-like_a/b/a_fold"/>
</dbReference>
<accession>T2KRV5</accession>
<keyword evidence="6 8" id="KW-0648">Protein biosynthesis</keyword>
<evidence type="ECO:0000256" key="2">
    <source>
        <dbReference type="ARBA" id="ARBA00022490"/>
    </source>
</evidence>
<keyword evidence="4 8" id="KW-0547">Nucleotide-binding</keyword>
<dbReference type="PROSITE" id="PS00178">
    <property type="entry name" value="AA_TRNA_LIGASE_I"/>
    <property type="match status" value="1"/>
</dbReference>
<organism evidence="11 12">
    <name type="scientific">Formosa agariphila (strain DSM 15362 / KCTC 12365 / LMG 23005 / KMM 3901 / M-2Alg 35-1)</name>
    <dbReference type="NCBI Taxonomy" id="1347342"/>
    <lineage>
        <taxon>Bacteria</taxon>
        <taxon>Pseudomonadati</taxon>
        <taxon>Bacteroidota</taxon>
        <taxon>Flavobacteriia</taxon>
        <taxon>Flavobacteriales</taxon>
        <taxon>Flavobacteriaceae</taxon>
        <taxon>Formosa</taxon>
    </lineage>
</organism>
<evidence type="ECO:0000256" key="8">
    <source>
        <dbReference type="HAMAP-Rule" id="MF_00022"/>
    </source>
</evidence>
<dbReference type="InterPro" id="IPR020058">
    <property type="entry name" value="Glu/Gln-tRNA-synth_Ib_cat-dom"/>
</dbReference>
<keyword evidence="7 8" id="KW-0030">Aminoacyl-tRNA synthetase</keyword>
<dbReference type="PATRIC" id="fig|1347342.6.peg.3567"/>
<keyword evidence="3 8" id="KW-0436">Ligase</keyword>
<evidence type="ECO:0000256" key="4">
    <source>
        <dbReference type="ARBA" id="ARBA00022741"/>
    </source>
</evidence>
<keyword evidence="12" id="KW-1185">Reference proteome</keyword>
<dbReference type="STRING" id="1347342.BN863_35360"/>
<feature type="binding site" evidence="8">
    <location>
        <position position="263"/>
    </location>
    <ligand>
        <name>ATP</name>
        <dbReference type="ChEBI" id="CHEBI:30616"/>
    </ligand>
</feature>
<evidence type="ECO:0000256" key="5">
    <source>
        <dbReference type="ARBA" id="ARBA00022840"/>
    </source>
</evidence>
<evidence type="ECO:0000256" key="1">
    <source>
        <dbReference type="ARBA" id="ARBA00007894"/>
    </source>
</evidence>
<dbReference type="AlphaFoldDB" id="T2KRV5"/>
<evidence type="ECO:0000259" key="9">
    <source>
        <dbReference type="Pfam" id="PF00749"/>
    </source>
</evidence>
<dbReference type="HOGENOM" id="CLU_015768_6_3_10"/>
<dbReference type="SUPFAM" id="SSF48163">
    <property type="entry name" value="An anticodon-binding domain of class I aminoacyl-tRNA synthetases"/>
    <property type="match status" value="1"/>
</dbReference>
<evidence type="ECO:0000313" key="12">
    <source>
        <dbReference type="Proteomes" id="UP000016160"/>
    </source>
</evidence>
<dbReference type="RefSeq" id="WP_038532862.1">
    <property type="nucleotide sequence ID" value="NZ_HG315671.1"/>
</dbReference>
<dbReference type="NCBIfam" id="TIGR00464">
    <property type="entry name" value="gltX_bact"/>
    <property type="match status" value="1"/>
</dbReference>
<protein>
    <recommendedName>
        <fullName evidence="8">Glutamate--tRNA ligase</fullName>
        <ecNumber evidence="8">6.1.1.17</ecNumber>
    </recommendedName>
    <alternativeName>
        <fullName evidence="8">Glutamyl-tRNA synthetase</fullName>
        <shortName evidence="8">GluRS</shortName>
    </alternativeName>
</protein>
<dbReference type="InterPro" id="IPR008925">
    <property type="entry name" value="aa_tRNA-synth_I_cd-bd_sf"/>
</dbReference>
<dbReference type="GO" id="GO:0005829">
    <property type="term" value="C:cytosol"/>
    <property type="evidence" value="ECO:0007669"/>
    <property type="project" value="TreeGrafter"/>
</dbReference>
<dbReference type="InterPro" id="IPR049940">
    <property type="entry name" value="GluQ/Sye"/>
</dbReference>
<dbReference type="EC" id="6.1.1.17" evidence="8"/>
<gene>
    <name evidence="8" type="primary">gltX</name>
    <name evidence="11" type="ORF">BN863_35360</name>
</gene>
<evidence type="ECO:0000259" key="10">
    <source>
        <dbReference type="Pfam" id="PF19269"/>
    </source>
</evidence>
<feature type="short sequence motif" description="'KMSKS' region" evidence="8">
    <location>
        <begin position="260"/>
        <end position="264"/>
    </location>
</feature>
<feature type="domain" description="Aminoacyl-tRNA synthetase class I anticodon-binding" evidence="10">
    <location>
        <begin position="368"/>
        <end position="498"/>
    </location>
</feature>
<dbReference type="Proteomes" id="UP000016160">
    <property type="component" value="Chromosome"/>
</dbReference>
<evidence type="ECO:0000256" key="3">
    <source>
        <dbReference type="ARBA" id="ARBA00022598"/>
    </source>
</evidence>
<dbReference type="GO" id="GO:0004818">
    <property type="term" value="F:glutamate-tRNA ligase activity"/>
    <property type="evidence" value="ECO:0007669"/>
    <property type="project" value="UniProtKB-UniRule"/>
</dbReference>
<dbReference type="InterPro" id="IPR033910">
    <property type="entry name" value="GluRS_core"/>
</dbReference>
<keyword evidence="5 8" id="KW-0067">ATP-binding</keyword>
<comment type="subunit">
    <text evidence="8">Monomer.</text>
</comment>
<feature type="domain" description="Glutamyl/glutaminyl-tRNA synthetase class Ib catalytic" evidence="9">
    <location>
        <begin position="5"/>
        <end position="346"/>
    </location>
</feature>
<dbReference type="InterPro" id="IPR020751">
    <property type="entry name" value="aa-tRNA-synth_I_codon-bd_sub2"/>
</dbReference>
<dbReference type="GO" id="GO:0008270">
    <property type="term" value="F:zinc ion binding"/>
    <property type="evidence" value="ECO:0007669"/>
    <property type="project" value="InterPro"/>
</dbReference>
<comment type="catalytic activity">
    <reaction evidence="8">
        <text>tRNA(Glu) + L-glutamate + ATP = L-glutamyl-tRNA(Glu) + AMP + diphosphate</text>
        <dbReference type="Rhea" id="RHEA:23540"/>
        <dbReference type="Rhea" id="RHEA-COMP:9663"/>
        <dbReference type="Rhea" id="RHEA-COMP:9680"/>
        <dbReference type="ChEBI" id="CHEBI:29985"/>
        <dbReference type="ChEBI" id="CHEBI:30616"/>
        <dbReference type="ChEBI" id="CHEBI:33019"/>
        <dbReference type="ChEBI" id="CHEBI:78442"/>
        <dbReference type="ChEBI" id="CHEBI:78520"/>
        <dbReference type="ChEBI" id="CHEBI:456215"/>
        <dbReference type="EC" id="6.1.1.17"/>
    </reaction>
</comment>
<dbReference type="FunFam" id="3.40.50.620:FF:000127">
    <property type="entry name" value="Glutamate--tRNA ligase"/>
    <property type="match status" value="1"/>
</dbReference>
<dbReference type="Pfam" id="PF00749">
    <property type="entry name" value="tRNA-synt_1c"/>
    <property type="match status" value="1"/>
</dbReference>
<name>T2KRV5_FORAG</name>
<dbReference type="InterPro" id="IPR001412">
    <property type="entry name" value="aa-tRNA-synth_I_CS"/>
</dbReference>
<dbReference type="InterPro" id="IPR045462">
    <property type="entry name" value="aa-tRNA-synth_I_cd-bd"/>
</dbReference>
<dbReference type="PANTHER" id="PTHR43311:SF2">
    <property type="entry name" value="GLUTAMATE--TRNA LIGASE, MITOCHONDRIAL-RELATED"/>
    <property type="match status" value="1"/>
</dbReference>
<comment type="similarity">
    <text evidence="1 8">Belongs to the class-I aminoacyl-tRNA synthetase family. Glutamate--tRNA ligase type 1 subfamily.</text>
</comment>
<dbReference type="PANTHER" id="PTHR43311">
    <property type="entry name" value="GLUTAMATE--TRNA LIGASE"/>
    <property type="match status" value="1"/>
</dbReference>
<proteinExistence type="inferred from homology"/>
<dbReference type="GO" id="GO:0000049">
    <property type="term" value="F:tRNA binding"/>
    <property type="evidence" value="ECO:0007669"/>
    <property type="project" value="InterPro"/>
</dbReference>
<dbReference type="Gene3D" id="3.40.50.620">
    <property type="entry name" value="HUPs"/>
    <property type="match status" value="1"/>
</dbReference>
<dbReference type="CDD" id="cd00808">
    <property type="entry name" value="GluRS_core"/>
    <property type="match status" value="1"/>
</dbReference>
<dbReference type="GO" id="GO:0005524">
    <property type="term" value="F:ATP binding"/>
    <property type="evidence" value="ECO:0007669"/>
    <property type="project" value="UniProtKB-UniRule"/>
</dbReference>
<dbReference type="InterPro" id="IPR004527">
    <property type="entry name" value="Glu-tRNA-ligase_bac/mito"/>
</dbReference>
<evidence type="ECO:0000313" key="11">
    <source>
        <dbReference type="EMBL" id="CDF81248.1"/>
    </source>
</evidence>
<reference evidence="11 12" key="1">
    <citation type="journal article" date="2013" name="Appl. Environ. Microbiol.">
        <title>The genome of the alga-associated marine flavobacterium Formosa agariphila KMM 3901T reveals a broad potential for degradation of algal polysaccharides.</title>
        <authorList>
            <person name="Mann A.J."/>
            <person name="Hahnke R.L."/>
            <person name="Huang S."/>
            <person name="Werner J."/>
            <person name="Xing P."/>
            <person name="Barbeyron T."/>
            <person name="Huettel B."/>
            <person name="Stueber K."/>
            <person name="Reinhardt R."/>
            <person name="Harder J."/>
            <person name="Gloeckner F.O."/>
            <person name="Amann R.I."/>
            <person name="Teeling H."/>
        </authorList>
    </citation>
    <scope>NUCLEOTIDE SEQUENCE [LARGE SCALE GENOMIC DNA]</scope>
    <source>
        <strain evidence="12">DSM 15362 / KCTC 12365 / LMG 23005 / KMM 3901</strain>
    </source>
</reference>
<dbReference type="Pfam" id="PF19269">
    <property type="entry name" value="Anticodon_2"/>
    <property type="match status" value="1"/>
</dbReference>
<dbReference type="OrthoDB" id="9807503at2"/>
<comment type="caution">
    <text evidence="8">Lacks conserved residue(s) required for the propagation of feature annotation.</text>
</comment>
<dbReference type="SUPFAM" id="SSF52374">
    <property type="entry name" value="Nucleotidylyl transferase"/>
    <property type="match status" value="1"/>
</dbReference>
<comment type="function">
    <text evidence="8">Catalyzes the attachment of glutamate to tRNA(Glu) in a two-step reaction: glutamate is first activated by ATP to form Glu-AMP and then transferred to the acceptor end of tRNA(Glu).</text>
</comment>
<dbReference type="InterPro" id="IPR000924">
    <property type="entry name" value="Glu/Gln-tRNA-synth"/>
</dbReference>
<dbReference type="EMBL" id="HG315671">
    <property type="protein sequence ID" value="CDF81248.1"/>
    <property type="molecule type" value="Genomic_DNA"/>
</dbReference>
<dbReference type="GO" id="GO:0006424">
    <property type="term" value="P:glutamyl-tRNA aminoacylation"/>
    <property type="evidence" value="ECO:0007669"/>
    <property type="project" value="UniProtKB-UniRule"/>
</dbReference>
<dbReference type="eggNOG" id="COG0008">
    <property type="taxonomic scope" value="Bacteria"/>
</dbReference>
<dbReference type="Gene3D" id="1.10.10.350">
    <property type="match status" value="1"/>
</dbReference>
<comment type="subcellular location">
    <subcellularLocation>
        <location evidence="8">Cytoplasm</location>
    </subcellularLocation>
</comment>
<dbReference type="PRINTS" id="PR00987">
    <property type="entry name" value="TRNASYNTHGLU"/>
</dbReference>
<evidence type="ECO:0000256" key="7">
    <source>
        <dbReference type="ARBA" id="ARBA00023146"/>
    </source>
</evidence>
<sequence length="503" mass="57434">MTKDVRVRFAPSPTGPLHIGGVRTALFNYLFAKKHNGTFVLRIEDTDQNRYVEGAENYIIDALNWCNIPFDEGPGKNEKFGPYRQSERKDLYKAYAEELIASGNAYYAFDTAESLDAHRKDHEANGKTFIYNWHNRLKLSNSLSLSAEDVQQKLDAGEDYVVRFKSPQDETLHLKDMVRGDIKIDTNILDDKVLFKSDGMPTYHLANIVDDHLMQISHVIRGEEWLPSLALHYQLYKAFGWDAPEFAHLPLILKPTGKGKLSKRDGDKLGFPVFPLEWIDPKTNDVSRGYKEDGYFADGVINFLAFLGWNPGTEQELFSLDELVEAFDIERVHKAGARFDPDKIKWFNHHYMQEQNNDELAEAFKAQRDELKDIDVNYIAMAVNLIKERATFISDLWDLSSFFFEAPKAYDEKAFKKAIKDDTRALLSELATLINSIEDFSTETLQNTVKGWITSKEIGFGKVMMPLRLALVGALQGPDVFDIMFMIGKQESIARIENLATAI</sequence>
<evidence type="ECO:0000256" key="6">
    <source>
        <dbReference type="ARBA" id="ARBA00022917"/>
    </source>
</evidence>
<feature type="short sequence motif" description="'HIGH' region" evidence="8">
    <location>
        <begin position="11"/>
        <end position="21"/>
    </location>
</feature>